<keyword evidence="1" id="KW-1133">Transmembrane helix</keyword>
<dbReference type="Proteomes" id="UP000246303">
    <property type="component" value="Unassembled WGS sequence"/>
</dbReference>
<keyword evidence="4" id="KW-1185">Reference proteome</keyword>
<feature type="domain" description="Protein-glutamine gamma-glutamyltransferase-like C-terminal" evidence="2">
    <location>
        <begin position="151"/>
        <end position="219"/>
    </location>
</feature>
<dbReference type="EMBL" id="QHLZ01000010">
    <property type="protein sequence ID" value="PXA64582.1"/>
    <property type="molecule type" value="Genomic_DNA"/>
</dbReference>
<sequence>MPPSTPATTDRRALLLVSLSLPLTLLPLEVPVTPGADQARRWAAEELAKQAYQDAKPGLAQQILDLLGRALREFLSKVGSPAGNLGLAITIGLVLLAVLAIILIIRPRLNRKKAEAKAVFSPDQTLSAQQHRQLAKTAAQAGDFQTAVNEAFRALARAGEERDVTARTPGRTAVEIATELGLAFPGLRTEIQRSASLFAGVRYGKVPPTASMYEQLLATDTAMAQTTPVYADNFAGVAP</sequence>
<accession>A0A2V3DNM7</accession>
<organism evidence="3 4">
    <name type="scientific">Arthrobacter psychrochitiniphilus</name>
    <dbReference type="NCBI Taxonomy" id="291045"/>
    <lineage>
        <taxon>Bacteria</taxon>
        <taxon>Bacillati</taxon>
        <taxon>Actinomycetota</taxon>
        <taxon>Actinomycetes</taxon>
        <taxon>Micrococcales</taxon>
        <taxon>Micrococcaceae</taxon>
        <taxon>Arthrobacter</taxon>
    </lineage>
</organism>
<reference evidence="3 4" key="1">
    <citation type="submission" date="2018-05" db="EMBL/GenBank/DDBJ databases">
        <title>Genetic diversity of glacier-inhabiting Cryobacterium bacteria in China and description of Cryobacterium mengkeensis sp. nov. and Arthrobacter glacialis sp. nov.</title>
        <authorList>
            <person name="Liu Q."/>
            <person name="Xin Y.-H."/>
        </authorList>
    </citation>
    <scope>NUCLEOTIDE SEQUENCE [LARGE SCALE GENOMIC DNA]</scope>
    <source>
        <strain evidence="3 4">GP3</strain>
    </source>
</reference>
<protein>
    <submittedName>
        <fullName evidence="3">DUF4129 domain-containing protein</fullName>
    </submittedName>
</protein>
<dbReference type="AlphaFoldDB" id="A0A2V3DNM7"/>
<evidence type="ECO:0000259" key="2">
    <source>
        <dbReference type="Pfam" id="PF13559"/>
    </source>
</evidence>
<keyword evidence="1" id="KW-0812">Transmembrane</keyword>
<proteinExistence type="predicted"/>
<evidence type="ECO:0000313" key="3">
    <source>
        <dbReference type="EMBL" id="PXA64582.1"/>
    </source>
</evidence>
<feature type="transmembrane region" description="Helical" evidence="1">
    <location>
        <begin position="85"/>
        <end position="105"/>
    </location>
</feature>
<evidence type="ECO:0000256" key="1">
    <source>
        <dbReference type="SAM" id="Phobius"/>
    </source>
</evidence>
<name>A0A2V3DNM7_9MICC</name>
<keyword evidence="1" id="KW-0472">Membrane</keyword>
<comment type="caution">
    <text evidence="3">The sequence shown here is derived from an EMBL/GenBank/DDBJ whole genome shotgun (WGS) entry which is preliminary data.</text>
</comment>
<gene>
    <name evidence="3" type="ORF">CVS29_14715</name>
</gene>
<evidence type="ECO:0000313" key="4">
    <source>
        <dbReference type="Proteomes" id="UP000246303"/>
    </source>
</evidence>
<dbReference type="OrthoDB" id="3389322at2"/>
<dbReference type="Pfam" id="PF13559">
    <property type="entry name" value="DUF4129"/>
    <property type="match status" value="1"/>
</dbReference>
<dbReference type="InterPro" id="IPR025403">
    <property type="entry name" value="TgpA-like_C"/>
</dbReference>